<dbReference type="HOGENOM" id="CLU_1899462_0_0_1"/>
<name>A0A0D3GEK7_9ORYZ</name>
<evidence type="ECO:0000313" key="3">
    <source>
        <dbReference type="Proteomes" id="UP000026960"/>
    </source>
</evidence>
<sequence>MQPGLTHDVFQKLNKHSRILCNKISPNMPADELLHTSTFTCPTGTNYRVDFCPPTSGVTAGDDDGWRDGRWSSSRRRPRPPAAELPDLCIRGESHDPPPVAVHGLKRSILAEVYAAAHAEPPPPELGQPASLACSAAHLPVRSQEGERERGEGTGKKRGVRRQE</sequence>
<feature type="region of interest" description="Disordered" evidence="1">
    <location>
        <begin position="59"/>
        <end position="95"/>
    </location>
</feature>
<evidence type="ECO:0000313" key="2">
    <source>
        <dbReference type="EnsemblPlants" id="OBART06G08460.1"/>
    </source>
</evidence>
<protein>
    <submittedName>
        <fullName evidence="2">Uncharacterized protein</fullName>
    </submittedName>
</protein>
<dbReference type="EnsemblPlants" id="OBART06G08460.1">
    <property type="protein sequence ID" value="OBART06G08460.1"/>
    <property type="gene ID" value="OBART06G08460"/>
</dbReference>
<evidence type="ECO:0000256" key="1">
    <source>
        <dbReference type="SAM" id="MobiDB-lite"/>
    </source>
</evidence>
<dbReference type="AlphaFoldDB" id="A0A0D3GEK7"/>
<dbReference type="Gramene" id="OBART06G08460.1">
    <property type="protein sequence ID" value="OBART06G08460.1"/>
    <property type="gene ID" value="OBART06G08460"/>
</dbReference>
<dbReference type="PaxDb" id="65489-OBART06G08460.1"/>
<keyword evidence="3" id="KW-1185">Reference proteome</keyword>
<reference evidence="2" key="2">
    <citation type="submission" date="2015-03" db="UniProtKB">
        <authorList>
            <consortium name="EnsemblPlants"/>
        </authorList>
    </citation>
    <scope>IDENTIFICATION</scope>
</reference>
<dbReference type="InterPro" id="IPR037176">
    <property type="entry name" value="Osmotin/thaumatin-like_sf"/>
</dbReference>
<organism evidence="2">
    <name type="scientific">Oryza barthii</name>
    <dbReference type="NCBI Taxonomy" id="65489"/>
    <lineage>
        <taxon>Eukaryota</taxon>
        <taxon>Viridiplantae</taxon>
        <taxon>Streptophyta</taxon>
        <taxon>Embryophyta</taxon>
        <taxon>Tracheophyta</taxon>
        <taxon>Spermatophyta</taxon>
        <taxon>Magnoliopsida</taxon>
        <taxon>Liliopsida</taxon>
        <taxon>Poales</taxon>
        <taxon>Poaceae</taxon>
        <taxon>BOP clade</taxon>
        <taxon>Oryzoideae</taxon>
        <taxon>Oryzeae</taxon>
        <taxon>Oryzinae</taxon>
        <taxon>Oryza</taxon>
    </lineage>
</organism>
<dbReference type="SUPFAM" id="SSF49870">
    <property type="entry name" value="Osmotin, thaumatin-like protein"/>
    <property type="match status" value="1"/>
</dbReference>
<feature type="region of interest" description="Disordered" evidence="1">
    <location>
        <begin position="119"/>
        <end position="164"/>
    </location>
</feature>
<proteinExistence type="predicted"/>
<dbReference type="STRING" id="65489.A0A0D3GEK7"/>
<dbReference type="Proteomes" id="UP000026960">
    <property type="component" value="Chromosome 6"/>
</dbReference>
<feature type="compositionally biased region" description="Basic and acidic residues" evidence="1">
    <location>
        <begin position="144"/>
        <end position="164"/>
    </location>
</feature>
<accession>A0A0D3GEK7</accession>
<reference evidence="2" key="1">
    <citation type="journal article" date="2009" name="Rice">
        <title>De Novo Next Generation Sequencing of Plant Genomes.</title>
        <authorList>
            <person name="Rounsley S."/>
            <person name="Marri P.R."/>
            <person name="Yu Y."/>
            <person name="He R."/>
            <person name="Sisneros N."/>
            <person name="Goicoechea J.L."/>
            <person name="Lee S.J."/>
            <person name="Angelova A."/>
            <person name="Kudrna D."/>
            <person name="Luo M."/>
            <person name="Affourtit J."/>
            <person name="Desany B."/>
            <person name="Knight J."/>
            <person name="Niazi F."/>
            <person name="Egholm M."/>
            <person name="Wing R.A."/>
        </authorList>
    </citation>
    <scope>NUCLEOTIDE SEQUENCE [LARGE SCALE GENOMIC DNA]</scope>
    <source>
        <strain evidence="2">cv. IRGC 105608</strain>
    </source>
</reference>